<comment type="similarity">
    <text evidence="2">Belongs to the autoinducer-2 exporter (AI-2E) (TC 2.A.86) family.</text>
</comment>
<evidence type="ECO:0000313" key="9">
    <source>
        <dbReference type="EMBL" id="OGB74014.1"/>
    </source>
</evidence>
<feature type="transmembrane region" description="Helical" evidence="8">
    <location>
        <begin position="63"/>
        <end position="84"/>
    </location>
</feature>
<evidence type="ECO:0000313" key="10">
    <source>
        <dbReference type="Proteomes" id="UP000176651"/>
    </source>
</evidence>
<feature type="transmembrane region" description="Helical" evidence="8">
    <location>
        <begin position="257"/>
        <end position="277"/>
    </location>
</feature>
<accession>A0A1F4NRC4</accession>
<name>A0A1F4NRC4_UNCK3</name>
<comment type="subcellular location">
    <subcellularLocation>
        <location evidence="1">Cell membrane</location>
        <topology evidence="1">Multi-pass membrane protein</topology>
    </subcellularLocation>
</comment>
<feature type="transmembrane region" description="Helical" evidence="8">
    <location>
        <begin position="231"/>
        <end position="250"/>
    </location>
</feature>
<dbReference type="GO" id="GO:0005886">
    <property type="term" value="C:plasma membrane"/>
    <property type="evidence" value="ECO:0007669"/>
    <property type="project" value="UniProtKB-SubCell"/>
</dbReference>
<keyword evidence="6 8" id="KW-1133">Transmembrane helix</keyword>
<evidence type="ECO:0000256" key="8">
    <source>
        <dbReference type="SAM" id="Phobius"/>
    </source>
</evidence>
<dbReference type="Proteomes" id="UP000176651">
    <property type="component" value="Unassembled WGS sequence"/>
</dbReference>
<sequence length="345" mass="37941">MRTRGIIDISTTSVIRIVIVLLALWFMYFIRDILAIVFVSIIVSAALSPLVDRWSKRGVPRTLSITVLYLIVLCVLGAVVYFVLPPMITQIRQLADHLPNYFTTFNNFLVSLKEVGSNGLLNASRESLNSISNFLGSFVSNIFNTTVGFFNGAAALIMIFILTLYFLLDENGIKKFFVSLLPIRQKDKIVTIANKIGIKLGGWLRGQLTLAVTIGIVVYLGLLILKMPYALTLAILAGILEIVPIIGPIIAAIPAILIAFTVSPTMALIITIFYILVQELENKLLVPKVMQYAVGLNPVTIIIIILIGAKLMGILGILLAVPVASVIYVILEEWPIIEPTPKPKR</sequence>
<keyword evidence="5 8" id="KW-0812">Transmembrane</keyword>
<proteinExistence type="inferred from homology"/>
<dbReference type="AlphaFoldDB" id="A0A1F4NRC4"/>
<gene>
    <name evidence="9" type="ORF">A2V68_01440</name>
</gene>
<dbReference type="PANTHER" id="PTHR21716">
    <property type="entry name" value="TRANSMEMBRANE PROTEIN"/>
    <property type="match status" value="1"/>
</dbReference>
<organism evidence="9 10">
    <name type="scientific">candidate division Kazan bacterium RBG_13_50_9</name>
    <dbReference type="NCBI Taxonomy" id="1798535"/>
    <lineage>
        <taxon>Bacteria</taxon>
        <taxon>Bacteria division Kazan-3B-28</taxon>
    </lineage>
</organism>
<evidence type="ECO:0008006" key="11">
    <source>
        <dbReference type="Google" id="ProtNLM"/>
    </source>
</evidence>
<feature type="transmembrane region" description="Helical" evidence="8">
    <location>
        <begin position="7"/>
        <end position="27"/>
    </location>
</feature>
<keyword evidence="7 8" id="KW-0472">Membrane</keyword>
<dbReference type="InterPro" id="IPR002549">
    <property type="entry name" value="AI-2E-like"/>
</dbReference>
<evidence type="ECO:0000256" key="4">
    <source>
        <dbReference type="ARBA" id="ARBA00022475"/>
    </source>
</evidence>
<keyword evidence="4" id="KW-1003">Cell membrane</keyword>
<dbReference type="STRING" id="1798535.A2V68_01440"/>
<dbReference type="GO" id="GO:0055085">
    <property type="term" value="P:transmembrane transport"/>
    <property type="evidence" value="ECO:0007669"/>
    <property type="project" value="TreeGrafter"/>
</dbReference>
<evidence type="ECO:0000256" key="1">
    <source>
        <dbReference type="ARBA" id="ARBA00004651"/>
    </source>
</evidence>
<reference evidence="9 10" key="1">
    <citation type="journal article" date="2016" name="Nat. Commun.">
        <title>Thousands of microbial genomes shed light on interconnected biogeochemical processes in an aquifer system.</title>
        <authorList>
            <person name="Anantharaman K."/>
            <person name="Brown C.T."/>
            <person name="Hug L.A."/>
            <person name="Sharon I."/>
            <person name="Castelle C.J."/>
            <person name="Probst A.J."/>
            <person name="Thomas B.C."/>
            <person name="Singh A."/>
            <person name="Wilkins M.J."/>
            <person name="Karaoz U."/>
            <person name="Brodie E.L."/>
            <person name="Williams K.H."/>
            <person name="Hubbard S.S."/>
            <person name="Banfield J.F."/>
        </authorList>
    </citation>
    <scope>NUCLEOTIDE SEQUENCE [LARGE SCALE GENOMIC DNA]</scope>
</reference>
<dbReference type="Pfam" id="PF01594">
    <property type="entry name" value="AI-2E_transport"/>
    <property type="match status" value="1"/>
</dbReference>
<evidence type="ECO:0000256" key="7">
    <source>
        <dbReference type="ARBA" id="ARBA00023136"/>
    </source>
</evidence>
<dbReference type="EMBL" id="META01000006">
    <property type="protein sequence ID" value="OGB74014.1"/>
    <property type="molecule type" value="Genomic_DNA"/>
</dbReference>
<dbReference type="PANTHER" id="PTHR21716:SF53">
    <property type="entry name" value="PERMEASE PERM-RELATED"/>
    <property type="match status" value="1"/>
</dbReference>
<keyword evidence="3" id="KW-0813">Transport</keyword>
<evidence type="ECO:0000256" key="3">
    <source>
        <dbReference type="ARBA" id="ARBA00022448"/>
    </source>
</evidence>
<feature type="transmembrane region" description="Helical" evidence="8">
    <location>
        <begin position="33"/>
        <end position="51"/>
    </location>
</feature>
<protein>
    <recommendedName>
        <fullName evidence="11">AI-2E family transporter</fullName>
    </recommendedName>
</protein>
<evidence type="ECO:0000256" key="5">
    <source>
        <dbReference type="ARBA" id="ARBA00022692"/>
    </source>
</evidence>
<comment type="caution">
    <text evidence="9">The sequence shown here is derived from an EMBL/GenBank/DDBJ whole genome shotgun (WGS) entry which is preliminary data.</text>
</comment>
<evidence type="ECO:0000256" key="2">
    <source>
        <dbReference type="ARBA" id="ARBA00009773"/>
    </source>
</evidence>
<feature type="transmembrane region" description="Helical" evidence="8">
    <location>
        <begin position="208"/>
        <end position="225"/>
    </location>
</feature>
<feature type="transmembrane region" description="Helical" evidence="8">
    <location>
        <begin position="147"/>
        <end position="168"/>
    </location>
</feature>
<evidence type="ECO:0000256" key="6">
    <source>
        <dbReference type="ARBA" id="ARBA00022989"/>
    </source>
</evidence>